<dbReference type="PROSITE" id="PS51776">
    <property type="entry name" value="RH1"/>
    <property type="match status" value="1"/>
</dbReference>
<comment type="caution">
    <text evidence="3">The sequence shown here is derived from an EMBL/GenBank/DDBJ whole genome shotgun (WGS) entry which is preliminary data.</text>
</comment>
<dbReference type="AlphaFoldDB" id="A0A9J6BAV3"/>
<dbReference type="Gene3D" id="1.20.58.1770">
    <property type="match status" value="1"/>
</dbReference>
<feature type="domain" description="RH1" evidence="2">
    <location>
        <begin position="1"/>
        <end position="83"/>
    </location>
</feature>
<dbReference type="Pfam" id="PF09744">
    <property type="entry name" value="RH1"/>
    <property type="match status" value="1"/>
</dbReference>
<sequence length="332" mass="38983">MSSTFQISLSDINELACEIGKECEKLIANFGHENTNEIVTKCITALEMLENMSNEREKSINEIQDLQEKILQLEKVKTEKTENQKAFEKDLESIEEIWTAEVEGLRSKIKKLQEDNRKLIDTQNKLIRSTSKSPENSLENLAGTLYAEEYKLNERLKEQIKLYEKEIEVKDLEIRDLNAEIEELKMAINQMRRQSRVMESQVKTLYEEREEILAEMNDQHKSFIVLRDHLGIAQLENEDLAWRKLNDSERPRFTMSEMSKIFTEKSALAEKVAKLEKELEKFKNEKTKIENGTKIKEMMKKNVSANRQNYPQLWRKLVLESMLASPLYETPI</sequence>
<evidence type="ECO:0000313" key="4">
    <source>
        <dbReference type="Proteomes" id="UP001107558"/>
    </source>
</evidence>
<evidence type="ECO:0000313" key="3">
    <source>
        <dbReference type="EMBL" id="KAG5666651.1"/>
    </source>
</evidence>
<organism evidence="3 4">
    <name type="scientific">Polypedilum vanderplanki</name>
    <name type="common">Sleeping chironomid midge</name>
    <dbReference type="NCBI Taxonomy" id="319348"/>
    <lineage>
        <taxon>Eukaryota</taxon>
        <taxon>Metazoa</taxon>
        <taxon>Ecdysozoa</taxon>
        <taxon>Arthropoda</taxon>
        <taxon>Hexapoda</taxon>
        <taxon>Insecta</taxon>
        <taxon>Pterygota</taxon>
        <taxon>Neoptera</taxon>
        <taxon>Endopterygota</taxon>
        <taxon>Diptera</taxon>
        <taxon>Nematocera</taxon>
        <taxon>Chironomoidea</taxon>
        <taxon>Chironomidae</taxon>
        <taxon>Chironominae</taxon>
        <taxon>Polypedilum</taxon>
        <taxon>Polypedilum</taxon>
    </lineage>
</organism>
<evidence type="ECO:0000259" key="2">
    <source>
        <dbReference type="PROSITE" id="PS51776"/>
    </source>
</evidence>
<dbReference type="Proteomes" id="UP001107558">
    <property type="component" value="Chromosome 4"/>
</dbReference>
<protein>
    <recommendedName>
        <fullName evidence="2">RH1 domain-containing protein</fullName>
    </recommendedName>
</protein>
<evidence type="ECO:0000256" key="1">
    <source>
        <dbReference type="SAM" id="Coils"/>
    </source>
</evidence>
<keyword evidence="4" id="KW-1185">Reference proteome</keyword>
<gene>
    <name evidence="3" type="ORF">PVAND_014667</name>
</gene>
<keyword evidence="1" id="KW-0175">Coiled coil</keyword>
<reference evidence="3" key="1">
    <citation type="submission" date="2021-03" db="EMBL/GenBank/DDBJ databases">
        <title>Chromosome level genome of the anhydrobiotic midge Polypedilum vanderplanki.</title>
        <authorList>
            <person name="Yoshida Y."/>
            <person name="Kikawada T."/>
            <person name="Gusev O."/>
        </authorList>
    </citation>
    <scope>NUCLEOTIDE SEQUENCE</scope>
    <source>
        <strain evidence="3">NIAS01</strain>
        <tissue evidence="3">Whole body or cell culture</tissue>
    </source>
</reference>
<dbReference type="InterPro" id="IPR034743">
    <property type="entry name" value="RH1"/>
</dbReference>
<feature type="coiled-coil region" evidence="1">
    <location>
        <begin position="49"/>
        <end position="208"/>
    </location>
</feature>
<accession>A0A9J6BAV3</accession>
<name>A0A9J6BAV3_POLVA</name>
<feature type="coiled-coil region" evidence="1">
    <location>
        <begin position="258"/>
        <end position="292"/>
    </location>
</feature>
<dbReference type="EMBL" id="JADBJN010000004">
    <property type="protein sequence ID" value="KAG5666651.1"/>
    <property type="molecule type" value="Genomic_DNA"/>
</dbReference>
<proteinExistence type="predicted"/>
<dbReference type="OrthoDB" id="10069524at2759"/>